<feature type="transmembrane region" description="Helical" evidence="1">
    <location>
        <begin position="12"/>
        <end position="36"/>
    </location>
</feature>
<evidence type="ECO:0000313" key="3">
    <source>
        <dbReference type="EMBL" id="MFC4727756.1"/>
    </source>
</evidence>
<dbReference type="Pfam" id="PF02698">
    <property type="entry name" value="DUF218"/>
    <property type="match status" value="1"/>
</dbReference>
<accession>A0ABV9NHI7</accession>
<dbReference type="RefSeq" id="WP_377003771.1">
    <property type="nucleotide sequence ID" value="NZ_JBHSGG010000016.1"/>
</dbReference>
<name>A0ABV9NHI7_9GAMM</name>
<sequence length="221" mass="24349">MSTLDPHRHLDIAHSLAVAALATLVTGGLLYLGYLLRALRTAWRAPLHAEGDVVLVFGKRLRDGRPDADFRERLARALALVEAQPGRTLVLMGGGPPEAREADVGHAALIEMGLHESAVVLREAESLDTLENLRNARALMTQAGLRPRALLLSNRYHLARCVALAESLGFEAVPVAADERFRWHPRALLRLCGEAGYLCWLDLGGRWARLIGHRRMLARIT</sequence>
<evidence type="ECO:0000256" key="1">
    <source>
        <dbReference type="SAM" id="Phobius"/>
    </source>
</evidence>
<feature type="domain" description="DUF218" evidence="2">
    <location>
        <begin position="52"/>
        <end position="185"/>
    </location>
</feature>
<proteinExistence type="predicted"/>
<gene>
    <name evidence="3" type="ORF">ACFO3Q_06180</name>
</gene>
<dbReference type="Gene3D" id="3.40.50.620">
    <property type="entry name" value="HUPs"/>
    <property type="match status" value="1"/>
</dbReference>
<dbReference type="Proteomes" id="UP001595892">
    <property type="component" value="Unassembled WGS sequence"/>
</dbReference>
<protein>
    <submittedName>
        <fullName evidence="3">YdcF family protein</fullName>
    </submittedName>
</protein>
<dbReference type="PANTHER" id="PTHR30336">
    <property type="entry name" value="INNER MEMBRANE PROTEIN, PROBABLE PERMEASE"/>
    <property type="match status" value="1"/>
</dbReference>
<comment type="caution">
    <text evidence="3">The sequence shown here is derived from an EMBL/GenBank/DDBJ whole genome shotgun (WGS) entry which is preliminary data.</text>
</comment>
<reference evidence="4" key="1">
    <citation type="journal article" date="2019" name="Int. J. Syst. Evol. Microbiol.">
        <title>The Global Catalogue of Microorganisms (GCM) 10K type strain sequencing project: providing services to taxonomists for standard genome sequencing and annotation.</title>
        <authorList>
            <consortium name="The Broad Institute Genomics Platform"/>
            <consortium name="The Broad Institute Genome Sequencing Center for Infectious Disease"/>
            <person name="Wu L."/>
            <person name="Ma J."/>
        </authorList>
    </citation>
    <scope>NUCLEOTIDE SEQUENCE [LARGE SCALE GENOMIC DNA]</scope>
    <source>
        <strain evidence="4">CGMCC 1.13574</strain>
    </source>
</reference>
<dbReference type="PANTHER" id="PTHR30336:SF20">
    <property type="entry name" value="DUF218 DOMAIN-CONTAINING PROTEIN"/>
    <property type="match status" value="1"/>
</dbReference>
<keyword evidence="1" id="KW-1133">Transmembrane helix</keyword>
<keyword evidence="4" id="KW-1185">Reference proteome</keyword>
<dbReference type="InterPro" id="IPR003848">
    <property type="entry name" value="DUF218"/>
</dbReference>
<evidence type="ECO:0000259" key="2">
    <source>
        <dbReference type="Pfam" id="PF02698"/>
    </source>
</evidence>
<keyword evidence="1" id="KW-0472">Membrane</keyword>
<dbReference type="InterPro" id="IPR014729">
    <property type="entry name" value="Rossmann-like_a/b/a_fold"/>
</dbReference>
<dbReference type="EMBL" id="JBHSGG010000016">
    <property type="protein sequence ID" value="MFC4727756.1"/>
    <property type="molecule type" value="Genomic_DNA"/>
</dbReference>
<evidence type="ECO:0000313" key="4">
    <source>
        <dbReference type="Proteomes" id="UP001595892"/>
    </source>
</evidence>
<organism evidence="3 4">
    <name type="scientific">Coralloluteibacterium thermophilum</name>
    <dbReference type="NCBI Taxonomy" id="2707049"/>
    <lineage>
        <taxon>Bacteria</taxon>
        <taxon>Pseudomonadati</taxon>
        <taxon>Pseudomonadota</taxon>
        <taxon>Gammaproteobacteria</taxon>
        <taxon>Lysobacterales</taxon>
        <taxon>Lysobacteraceae</taxon>
        <taxon>Coralloluteibacterium</taxon>
    </lineage>
</organism>
<dbReference type="CDD" id="cd06259">
    <property type="entry name" value="YdcF-like"/>
    <property type="match status" value="1"/>
</dbReference>
<keyword evidence="1" id="KW-0812">Transmembrane</keyword>
<dbReference type="InterPro" id="IPR051599">
    <property type="entry name" value="Cell_Envelope_Assoc"/>
</dbReference>